<evidence type="ECO:0000313" key="1">
    <source>
        <dbReference type="EMBL" id="KAJ3545861.1"/>
    </source>
</evidence>
<comment type="caution">
    <text evidence="1">The sequence shown here is derived from an EMBL/GenBank/DDBJ whole genome shotgun (WGS) entry which is preliminary data.</text>
</comment>
<sequence length="82" mass="9291">MQLKANLLESISFEIRLLGDLDALDWHQVDQILMQPGFGKLSSVQFRLKTWHTALQRESEACTTLTKRLSSLHAKGLVQLAN</sequence>
<accession>A0ACC1ST03</accession>
<reference evidence="1" key="1">
    <citation type="submission" date="2022-07" db="EMBL/GenBank/DDBJ databases">
        <title>Genome Sequence of Phlebia brevispora.</title>
        <authorList>
            <person name="Buettner E."/>
        </authorList>
    </citation>
    <scope>NUCLEOTIDE SEQUENCE</scope>
    <source>
        <strain evidence="1">MPL23</strain>
    </source>
</reference>
<name>A0ACC1ST03_9APHY</name>
<organism evidence="1 2">
    <name type="scientific">Phlebia brevispora</name>
    <dbReference type="NCBI Taxonomy" id="194682"/>
    <lineage>
        <taxon>Eukaryota</taxon>
        <taxon>Fungi</taxon>
        <taxon>Dikarya</taxon>
        <taxon>Basidiomycota</taxon>
        <taxon>Agaricomycotina</taxon>
        <taxon>Agaricomycetes</taxon>
        <taxon>Polyporales</taxon>
        <taxon>Meruliaceae</taxon>
        <taxon>Phlebia</taxon>
    </lineage>
</organism>
<gene>
    <name evidence="1" type="ORF">NM688_g5576</name>
</gene>
<dbReference type="Proteomes" id="UP001148662">
    <property type="component" value="Unassembled WGS sequence"/>
</dbReference>
<protein>
    <submittedName>
        <fullName evidence="1">Uncharacterized protein</fullName>
    </submittedName>
</protein>
<dbReference type="EMBL" id="JANHOG010001042">
    <property type="protein sequence ID" value="KAJ3545861.1"/>
    <property type="molecule type" value="Genomic_DNA"/>
</dbReference>
<evidence type="ECO:0000313" key="2">
    <source>
        <dbReference type="Proteomes" id="UP001148662"/>
    </source>
</evidence>
<proteinExistence type="predicted"/>
<keyword evidence="2" id="KW-1185">Reference proteome</keyword>